<accession>A0ABU4GLF6</accession>
<feature type="transmembrane region" description="Helical" evidence="1">
    <location>
        <begin position="184"/>
        <end position="203"/>
    </location>
</feature>
<keyword evidence="3" id="KW-1185">Reference proteome</keyword>
<dbReference type="NCBIfam" id="TIGR00791">
    <property type="entry name" value="gntP"/>
    <property type="match status" value="1"/>
</dbReference>
<keyword evidence="1" id="KW-0812">Transmembrane</keyword>
<evidence type="ECO:0000256" key="1">
    <source>
        <dbReference type="SAM" id="Phobius"/>
    </source>
</evidence>
<evidence type="ECO:0000313" key="3">
    <source>
        <dbReference type="Proteomes" id="UP001276854"/>
    </source>
</evidence>
<name>A0ABU4GLF6_9CLOT</name>
<dbReference type="PIRSF" id="PIRSF002746">
    <property type="entry name" value="Gluconate_transporter"/>
    <property type="match status" value="1"/>
</dbReference>
<organism evidence="2 3">
    <name type="scientific">Clostridium boliviensis</name>
    <dbReference type="NCBI Taxonomy" id="318465"/>
    <lineage>
        <taxon>Bacteria</taxon>
        <taxon>Bacillati</taxon>
        <taxon>Bacillota</taxon>
        <taxon>Clostridia</taxon>
        <taxon>Eubacteriales</taxon>
        <taxon>Clostridiaceae</taxon>
        <taxon>Clostridium</taxon>
    </lineage>
</organism>
<feature type="transmembrane region" description="Helical" evidence="1">
    <location>
        <begin position="233"/>
        <end position="256"/>
    </location>
</feature>
<keyword evidence="1" id="KW-1133">Transmembrane helix</keyword>
<evidence type="ECO:0000313" key="2">
    <source>
        <dbReference type="EMBL" id="MDW2798441.1"/>
    </source>
</evidence>
<feature type="transmembrane region" description="Helical" evidence="1">
    <location>
        <begin position="34"/>
        <end position="58"/>
    </location>
</feature>
<gene>
    <name evidence="2" type="ORF">RZO55_12735</name>
</gene>
<dbReference type="PANTHER" id="PTHR30354">
    <property type="entry name" value="GNT FAMILY GLUCONATE TRANSPORTER"/>
    <property type="match status" value="1"/>
</dbReference>
<dbReference type="InterPro" id="IPR003474">
    <property type="entry name" value="Glcn_transporter"/>
</dbReference>
<reference evidence="2 3" key="1">
    <citation type="submission" date="2023-10" db="EMBL/GenBank/DDBJ databases">
        <title>A novel Glycoside Hydrolase 43-Like Enzyme from Clostrdium boliviensis is an Endo-xylanase, and a Candidate for Xylooligosaccharides Production from Different Xylan Substrates.</title>
        <authorList>
            <person name="Alvarez M.T."/>
            <person name="Rocabado-Villegas L.R."/>
            <person name="Salas-Veizaga D.M."/>
            <person name="Linares-Pasten J.A."/>
            <person name="Gudmundsdottir E.E."/>
            <person name="Hreggvidsson G.O."/>
            <person name="Adlercreutz P."/>
            <person name="Nordberg Karlsson E."/>
        </authorList>
    </citation>
    <scope>NUCLEOTIDE SEQUENCE [LARGE SCALE GENOMIC DNA]</scope>
    <source>
        <strain evidence="2 3">E-1</strain>
    </source>
</reference>
<feature type="transmembrane region" description="Helical" evidence="1">
    <location>
        <begin position="109"/>
        <end position="134"/>
    </location>
</feature>
<feature type="transmembrane region" description="Helical" evidence="1">
    <location>
        <begin position="146"/>
        <end position="164"/>
    </location>
</feature>
<sequence>MNETFTADPTRLVIAALCGLIILLFLITKAKFQAFIAILVSALAIGLIAGMPVSLITGTVTKGMGETLKGIALLIGLGSMFGAILEISGGAERVALTMMNTFGEKRAPWALGITGMVVAIPVFFDAGLIILIPLAFSLAKRCRKSVMFYVIPLLAGLAVGHAFIPPTPGPVLVANMLEVDLGVVIGLGILCGAVAMILAGPVWGKFCGQHYDIPVPALYAETKEFDEKKMPSFGTVVAIIMIPLILIIINSILGVIPEGTKVDVLRPVFSFLGTPFIALLLATIAAVFLLGTKHGYSREELEKVMTKSLEPTGLIMLVTAGGGVLRYMLQDSGLGTIIGNVIGASPLPLVLVAFLIACAVRVSVGSATVAMTMAAGIVAAMPTVTGLPPLYKACLVMAIAGGSTVCSHFNDSGFWLVKSLCGLDEKTTFKTWTIMETIVGGSGFAVALIVSLFIS</sequence>
<dbReference type="RefSeq" id="WP_318064678.1">
    <property type="nucleotide sequence ID" value="NZ_JAWONS010000216.1"/>
</dbReference>
<proteinExistence type="predicted"/>
<keyword evidence="1" id="KW-0472">Membrane</keyword>
<feature type="transmembrane region" description="Helical" evidence="1">
    <location>
        <begin position="268"/>
        <end position="291"/>
    </location>
</feature>
<feature type="transmembrane region" description="Helical" evidence="1">
    <location>
        <begin position="70"/>
        <end position="89"/>
    </location>
</feature>
<dbReference type="EMBL" id="JAWONS010000216">
    <property type="protein sequence ID" value="MDW2798441.1"/>
    <property type="molecule type" value="Genomic_DNA"/>
</dbReference>
<feature type="transmembrane region" description="Helical" evidence="1">
    <location>
        <begin position="432"/>
        <end position="454"/>
    </location>
</feature>
<dbReference type="Proteomes" id="UP001276854">
    <property type="component" value="Unassembled WGS sequence"/>
</dbReference>
<feature type="transmembrane region" description="Helical" evidence="1">
    <location>
        <begin position="12"/>
        <end position="28"/>
    </location>
</feature>
<protein>
    <submittedName>
        <fullName evidence="2">Gluconate:H+ symporter</fullName>
    </submittedName>
</protein>
<comment type="caution">
    <text evidence="2">The sequence shown here is derived from an EMBL/GenBank/DDBJ whole genome shotgun (WGS) entry which is preliminary data.</text>
</comment>
<feature type="transmembrane region" description="Helical" evidence="1">
    <location>
        <begin position="349"/>
        <end position="378"/>
    </location>
</feature>
<feature type="transmembrane region" description="Helical" evidence="1">
    <location>
        <begin position="312"/>
        <end position="329"/>
    </location>
</feature>
<dbReference type="PANTHER" id="PTHR30354:SF25">
    <property type="entry name" value="INNER MEMBRANE PERMEASE YGBN"/>
    <property type="match status" value="1"/>
</dbReference>
<dbReference type="Pfam" id="PF02447">
    <property type="entry name" value="GntP_permease"/>
    <property type="match status" value="1"/>
</dbReference>